<keyword evidence="4 6" id="KW-1133">Transmembrane helix</keyword>
<dbReference type="PANTHER" id="PTHR32322">
    <property type="entry name" value="INNER MEMBRANE TRANSPORTER"/>
    <property type="match status" value="1"/>
</dbReference>
<dbReference type="InterPro" id="IPR037185">
    <property type="entry name" value="EmrE-like"/>
</dbReference>
<keyword evidence="9" id="KW-1185">Reference proteome</keyword>
<dbReference type="GO" id="GO:0016020">
    <property type="term" value="C:membrane"/>
    <property type="evidence" value="ECO:0007669"/>
    <property type="project" value="UniProtKB-SubCell"/>
</dbReference>
<comment type="caution">
    <text evidence="8">The sequence shown here is derived from an EMBL/GenBank/DDBJ whole genome shotgun (WGS) entry which is preliminary data.</text>
</comment>
<dbReference type="InterPro" id="IPR050638">
    <property type="entry name" value="AA-Vitamin_Transporters"/>
</dbReference>
<keyword evidence="3 6" id="KW-0812">Transmembrane</keyword>
<evidence type="ECO:0000256" key="1">
    <source>
        <dbReference type="ARBA" id="ARBA00004141"/>
    </source>
</evidence>
<evidence type="ECO:0000256" key="3">
    <source>
        <dbReference type="ARBA" id="ARBA00022692"/>
    </source>
</evidence>
<dbReference type="eggNOG" id="COG2510">
    <property type="taxonomic scope" value="Bacteria"/>
</dbReference>
<name>A0A0L6JLG7_9FIRM</name>
<evidence type="ECO:0000259" key="7">
    <source>
        <dbReference type="Pfam" id="PF00892"/>
    </source>
</evidence>
<feature type="domain" description="EamA" evidence="7">
    <location>
        <begin position="4"/>
        <end position="137"/>
    </location>
</feature>
<organism evidence="8 9">
    <name type="scientific">Pseudobacteroides cellulosolvens ATCC 35603 = DSM 2933</name>
    <dbReference type="NCBI Taxonomy" id="398512"/>
    <lineage>
        <taxon>Bacteria</taxon>
        <taxon>Bacillati</taxon>
        <taxon>Bacillota</taxon>
        <taxon>Clostridia</taxon>
        <taxon>Eubacteriales</taxon>
        <taxon>Oscillospiraceae</taxon>
        <taxon>Pseudobacteroides</taxon>
    </lineage>
</organism>
<dbReference type="AlphaFoldDB" id="A0A0L6JLG7"/>
<dbReference type="Proteomes" id="UP000036923">
    <property type="component" value="Unassembled WGS sequence"/>
</dbReference>
<comment type="similarity">
    <text evidence="2">Belongs to the EamA transporter family.</text>
</comment>
<evidence type="ECO:0000256" key="4">
    <source>
        <dbReference type="ARBA" id="ARBA00022989"/>
    </source>
</evidence>
<reference evidence="9" key="1">
    <citation type="submission" date="2015-07" db="EMBL/GenBank/DDBJ databases">
        <title>Near-Complete Genome Sequence of the Cellulolytic Bacterium Bacteroides (Pseudobacteroides) cellulosolvens ATCC 35603.</title>
        <authorList>
            <person name="Dassa B."/>
            <person name="Utturkar S.M."/>
            <person name="Klingeman D.M."/>
            <person name="Hurt R.A."/>
            <person name="Keller M."/>
            <person name="Xu J."/>
            <person name="Reddy Y.H.K."/>
            <person name="Borovok I."/>
            <person name="Grinberg I.R."/>
            <person name="Lamed R."/>
            <person name="Zhivin O."/>
            <person name="Bayer E.A."/>
            <person name="Brown S.D."/>
        </authorList>
    </citation>
    <scope>NUCLEOTIDE SEQUENCE [LARGE SCALE GENOMIC DNA]</scope>
    <source>
        <strain evidence="9">DSM 2933</strain>
    </source>
</reference>
<dbReference type="STRING" id="398512.Bccel_1879"/>
<dbReference type="Gene3D" id="1.10.3730.20">
    <property type="match status" value="1"/>
</dbReference>
<dbReference type="PATRIC" id="fig|398512.5.peg.1956"/>
<accession>A0A0L6JLG7</accession>
<evidence type="ECO:0000256" key="6">
    <source>
        <dbReference type="SAM" id="Phobius"/>
    </source>
</evidence>
<gene>
    <name evidence="8" type="ORF">Bccel_1879</name>
</gene>
<dbReference type="SUPFAM" id="SSF103481">
    <property type="entry name" value="Multidrug resistance efflux transporter EmrE"/>
    <property type="match status" value="1"/>
</dbReference>
<feature type="transmembrane region" description="Helical" evidence="6">
    <location>
        <begin position="67"/>
        <end position="87"/>
    </location>
</feature>
<keyword evidence="5 6" id="KW-0472">Membrane</keyword>
<feature type="transmembrane region" description="Helical" evidence="6">
    <location>
        <begin position="121"/>
        <end position="137"/>
    </location>
</feature>
<comment type="subcellular location">
    <subcellularLocation>
        <location evidence="1">Membrane</location>
        <topology evidence="1">Multi-pass membrane protein</topology>
    </subcellularLocation>
</comment>
<dbReference type="OrthoDB" id="9806718at2"/>
<protein>
    <recommendedName>
        <fullName evidence="7">EamA domain-containing protein</fullName>
    </recommendedName>
</protein>
<dbReference type="Pfam" id="PF00892">
    <property type="entry name" value="EamA"/>
    <property type="match status" value="1"/>
</dbReference>
<evidence type="ECO:0000313" key="9">
    <source>
        <dbReference type="Proteomes" id="UP000036923"/>
    </source>
</evidence>
<sequence precursor="true">MSVFFLALFGMICWGIAPIFAKIGLSNTNPTAGLAIRTLFAAGLISSWVICSGSLPQLKSITPNSWILIGIEAILATLVGDLAYFAAIKKGEVSFVTIIMSSSPLVTLVCSTVFLGEQLTLLRVGGALLILLGIVLIM</sequence>
<dbReference type="InterPro" id="IPR000620">
    <property type="entry name" value="EamA_dom"/>
</dbReference>
<evidence type="ECO:0000313" key="8">
    <source>
        <dbReference type="EMBL" id="KNY26614.1"/>
    </source>
</evidence>
<dbReference type="RefSeq" id="WP_036938064.1">
    <property type="nucleotide sequence ID" value="NZ_JQKC01000006.1"/>
</dbReference>
<proteinExistence type="inferred from homology"/>
<dbReference type="EMBL" id="LGTC01000001">
    <property type="protein sequence ID" value="KNY26614.1"/>
    <property type="molecule type" value="Genomic_DNA"/>
</dbReference>
<evidence type="ECO:0000256" key="5">
    <source>
        <dbReference type="ARBA" id="ARBA00023136"/>
    </source>
</evidence>
<feature type="transmembrane region" description="Helical" evidence="6">
    <location>
        <begin position="93"/>
        <end position="114"/>
    </location>
</feature>
<evidence type="ECO:0000256" key="2">
    <source>
        <dbReference type="ARBA" id="ARBA00007362"/>
    </source>
</evidence>
<feature type="transmembrane region" description="Helical" evidence="6">
    <location>
        <begin position="31"/>
        <end position="55"/>
    </location>
</feature>
<dbReference type="PANTHER" id="PTHR32322:SF2">
    <property type="entry name" value="EAMA DOMAIN-CONTAINING PROTEIN"/>
    <property type="match status" value="1"/>
</dbReference>